<dbReference type="PROSITE" id="PS50041">
    <property type="entry name" value="C_TYPE_LECTIN_2"/>
    <property type="match status" value="1"/>
</dbReference>
<keyword evidence="3" id="KW-1185">Reference proteome</keyword>
<evidence type="ECO:0000313" key="3">
    <source>
        <dbReference type="Proteomes" id="UP001163046"/>
    </source>
</evidence>
<organism evidence="2 3">
    <name type="scientific">Desmophyllum pertusum</name>
    <dbReference type="NCBI Taxonomy" id="174260"/>
    <lineage>
        <taxon>Eukaryota</taxon>
        <taxon>Metazoa</taxon>
        <taxon>Cnidaria</taxon>
        <taxon>Anthozoa</taxon>
        <taxon>Hexacorallia</taxon>
        <taxon>Scleractinia</taxon>
        <taxon>Caryophylliina</taxon>
        <taxon>Caryophylliidae</taxon>
        <taxon>Desmophyllum</taxon>
    </lineage>
</organism>
<dbReference type="OrthoDB" id="5976046at2759"/>
<dbReference type="PANTHER" id="PTHR22803">
    <property type="entry name" value="MANNOSE, PHOSPHOLIPASE, LECTIN RECEPTOR RELATED"/>
    <property type="match status" value="1"/>
</dbReference>
<comment type="caution">
    <text evidence="2">The sequence shown here is derived from an EMBL/GenBank/DDBJ whole genome shotgun (WGS) entry which is preliminary data.</text>
</comment>
<dbReference type="SUPFAM" id="SSF56436">
    <property type="entry name" value="C-type lectin-like"/>
    <property type="match status" value="1"/>
</dbReference>
<evidence type="ECO:0000313" key="2">
    <source>
        <dbReference type="EMBL" id="KAJ7392887.1"/>
    </source>
</evidence>
<dbReference type="AlphaFoldDB" id="A0A9X0A3Q1"/>
<reference evidence="2" key="1">
    <citation type="submission" date="2023-01" db="EMBL/GenBank/DDBJ databases">
        <title>Genome assembly of the deep-sea coral Lophelia pertusa.</title>
        <authorList>
            <person name="Herrera S."/>
            <person name="Cordes E."/>
        </authorList>
    </citation>
    <scope>NUCLEOTIDE SEQUENCE</scope>
    <source>
        <strain evidence="2">USNM1676648</strain>
        <tissue evidence="2">Polyp</tissue>
    </source>
</reference>
<dbReference type="CDD" id="cd00037">
    <property type="entry name" value="CLECT"/>
    <property type="match status" value="1"/>
</dbReference>
<gene>
    <name evidence="2" type="primary">CLEC4E_1</name>
    <name evidence="2" type="ORF">OS493_010548</name>
</gene>
<dbReference type="InterPro" id="IPR050111">
    <property type="entry name" value="C-type_lectin/snaclec_domain"/>
</dbReference>
<name>A0A9X0A3Q1_9CNID</name>
<dbReference type="InterPro" id="IPR016187">
    <property type="entry name" value="CTDL_fold"/>
</dbReference>
<dbReference type="SMART" id="SM00034">
    <property type="entry name" value="CLECT"/>
    <property type="match status" value="1"/>
</dbReference>
<dbReference type="EMBL" id="MU825400">
    <property type="protein sequence ID" value="KAJ7392887.1"/>
    <property type="molecule type" value="Genomic_DNA"/>
</dbReference>
<dbReference type="InterPro" id="IPR016186">
    <property type="entry name" value="C-type_lectin-like/link_sf"/>
</dbReference>
<dbReference type="Pfam" id="PF00059">
    <property type="entry name" value="Lectin_C"/>
    <property type="match status" value="1"/>
</dbReference>
<evidence type="ECO:0000259" key="1">
    <source>
        <dbReference type="PROSITE" id="PS50041"/>
    </source>
</evidence>
<sequence length="153" mass="17356">MTAWRRSLLLPRSVPKLKDDFSSLDEGTHSCYTFTESGKTWTENRNTCKGDGGDLVSMETEEEWQFINDEIQHRSIAYLNEYHIGLEKNGGDWTWINGGPLTISKWQVTHGEPSGDGDVAVMSKDYPPGTQGLFNDLPDYFKRAFICEMPRGT</sequence>
<feature type="domain" description="C-type lectin" evidence="1">
    <location>
        <begin position="31"/>
        <end position="148"/>
    </location>
</feature>
<dbReference type="Gene3D" id="3.10.100.10">
    <property type="entry name" value="Mannose-Binding Protein A, subunit A"/>
    <property type="match status" value="1"/>
</dbReference>
<dbReference type="InterPro" id="IPR001304">
    <property type="entry name" value="C-type_lectin-like"/>
</dbReference>
<proteinExistence type="predicted"/>
<protein>
    <submittedName>
        <fullName evidence="2">C-type lectin domain 4 member E</fullName>
    </submittedName>
</protein>
<dbReference type="Proteomes" id="UP001163046">
    <property type="component" value="Unassembled WGS sequence"/>
</dbReference>
<accession>A0A9X0A3Q1</accession>